<dbReference type="Proteomes" id="UP000829647">
    <property type="component" value="Chromosome"/>
</dbReference>
<dbReference type="EMBL" id="CP095848">
    <property type="protein sequence ID" value="UPL49046.1"/>
    <property type="molecule type" value="Genomic_DNA"/>
</dbReference>
<dbReference type="InterPro" id="IPR026444">
    <property type="entry name" value="Secre_tail"/>
</dbReference>
<dbReference type="InterPro" id="IPR052918">
    <property type="entry name" value="Motility_Chemotaxis_Reg"/>
</dbReference>
<dbReference type="InterPro" id="IPR010620">
    <property type="entry name" value="SBBP_repeat"/>
</dbReference>
<gene>
    <name evidence="2" type="ORF">MWH26_17885</name>
</gene>
<keyword evidence="1" id="KW-0732">Signal</keyword>
<dbReference type="Pfam" id="PF06739">
    <property type="entry name" value="SBBP"/>
    <property type="match status" value="1"/>
</dbReference>
<dbReference type="PANTHER" id="PTHR35580:SF1">
    <property type="entry name" value="PHYTASE-LIKE DOMAIN-CONTAINING PROTEIN"/>
    <property type="match status" value="1"/>
</dbReference>
<feature type="chain" id="PRO_5046014555" evidence="1">
    <location>
        <begin position="27"/>
        <end position="564"/>
    </location>
</feature>
<dbReference type="RefSeq" id="WP_247975346.1">
    <property type="nucleotide sequence ID" value="NZ_CP095848.1"/>
</dbReference>
<keyword evidence="3" id="KW-1185">Reference proteome</keyword>
<proteinExistence type="predicted"/>
<name>A0ABY4JB99_9BACT</name>
<reference evidence="2 3" key="1">
    <citation type="submission" date="2022-04" db="EMBL/GenBank/DDBJ databases">
        <title>Hymenobacter sp. isolated from the air.</title>
        <authorList>
            <person name="Won M."/>
            <person name="Lee C.-M."/>
            <person name="Woen H.-Y."/>
            <person name="Kwon S.-W."/>
        </authorList>
    </citation>
    <scope>NUCLEOTIDE SEQUENCE [LARGE SCALE GENOMIC DNA]</scope>
    <source>
        <strain evidence="3">5516 S-25</strain>
    </source>
</reference>
<protein>
    <submittedName>
        <fullName evidence="2">T9SS type A sorting domain-containing protein</fullName>
    </submittedName>
</protein>
<organism evidence="2 3">
    <name type="scientific">Hymenobacter sublimis</name>
    <dbReference type="NCBI Taxonomy" id="2933777"/>
    <lineage>
        <taxon>Bacteria</taxon>
        <taxon>Pseudomonadati</taxon>
        <taxon>Bacteroidota</taxon>
        <taxon>Cytophagia</taxon>
        <taxon>Cytophagales</taxon>
        <taxon>Hymenobacteraceae</taxon>
        <taxon>Hymenobacter</taxon>
    </lineage>
</organism>
<evidence type="ECO:0000313" key="3">
    <source>
        <dbReference type="Proteomes" id="UP000829647"/>
    </source>
</evidence>
<feature type="signal peptide" evidence="1">
    <location>
        <begin position="1"/>
        <end position="26"/>
    </location>
</feature>
<sequence>MTASTTRWLRIGALAAGMALPTQLSAQTWQWAAAHAAGSTGSSVIYAAAVDAAGNTVVAGLFSGTTTLGATTLTSAGGTDVFVGRLNAAGAWTQAVRAGGPGDDVALALAVDGAGNAVAAGSFKGATAAFGGTTLTNADNTGNTTDGFVARLSSAGTWSQAVRMGGTDNDGATGLALEAGGAAVVSGNFSSNTAAFGSTTLTNGNTDRSNDVFVARLSGTGDWSQAVRGGGAGDDFVQALALDAGGNAVVAGHFARATVTFGSTVLNNANPGQYSSDVYVARLSSAGTWTQALQAGGPGNDYARGVGLDASGNAYVAGNFASPAVSFGATSLANADNSGNTSDIFVARLSSANAWTMAARAGGASNDYANALAVDGNGSASVGGLFQGATSTFGTIALPNADPTGATFDILVGRLSSAGVWNLALRAGGVGDDYTNALTLDGSGNAVVGGNLNSSPATFGSLSLNSAGSAFIAKLMGLTTATTSKRTAASLALLPNPARHHVSLTWVEAQPQAQPLVVLDGLGRVVRRQLLPARATQATVNLSGLVAGVYIIRVGETAQRLVVE</sequence>
<evidence type="ECO:0000256" key="1">
    <source>
        <dbReference type="SAM" id="SignalP"/>
    </source>
</evidence>
<dbReference type="NCBIfam" id="TIGR04183">
    <property type="entry name" value="Por_Secre_tail"/>
    <property type="match status" value="1"/>
</dbReference>
<accession>A0ABY4JB99</accession>
<dbReference type="PANTHER" id="PTHR35580">
    <property type="entry name" value="CELL SURFACE GLYCOPROTEIN (S-LAYER PROTEIN)-LIKE PROTEIN"/>
    <property type="match status" value="1"/>
</dbReference>
<evidence type="ECO:0000313" key="2">
    <source>
        <dbReference type="EMBL" id="UPL49046.1"/>
    </source>
</evidence>